<accession>A0A2G9V1B2</accession>
<dbReference type="InterPro" id="IPR006652">
    <property type="entry name" value="Kelch_1"/>
</dbReference>
<dbReference type="InterPro" id="IPR015915">
    <property type="entry name" value="Kelch-typ_b-propeller"/>
</dbReference>
<dbReference type="Gene3D" id="2.120.10.80">
    <property type="entry name" value="Kelch-type beta propeller"/>
    <property type="match status" value="1"/>
</dbReference>
<dbReference type="SUPFAM" id="SSF117281">
    <property type="entry name" value="Kelch motif"/>
    <property type="match status" value="1"/>
</dbReference>
<evidence type="ECO:0000313" key="3">
    <source>
        <dbReference type="Proteomes" id="UP000230423"/>
    </source>
</evidence>
<organism evidence="2 3">
    <name type="scientific">Teladorsagia circumcincta</name>
    <name type="common">Brown stomach worm</name>
    <name type="synonym">Ostertagia circumcincta</name>
    <dbReference type="NCBI Taxonomy" id="45464"/>
    <lineage>
        <taxon>Eukaryota</taxon>
        <taxon>Metazoa</taxon>
        <taxon>Ecdysozoa</taxon>
        <taxon>Nematoda</taxon>
        <taxon>Chromadorea</taxon>
        <taxon>Rhabditida</taxon>
        <taxon>Rhabditina</taxon>
        <taxon>Rhabditomorpha</taxon>
        <taxon>Strongyloidea</taxon>
        <taxon>Trichostrongylidae</taxon>
        <taxon>Teladorsagia</taxon>
    </lineage>
</organism>
<proteinExistence type="predicted"/>
<gene>
    <name evidence="2" type="ORF">TELCIR_01659</name>
</gene>
<dbReference type="Pfam" id="PF01344">
    <property type="entry name" value="Kelch_1"/>
    <property type="match status" value="1"/>
</dbReference>
<keyword evidence="3" id="KW-1185">Reference proteome</keyword>
<evidence type="ECO:0000256" key="1">
    <source>
        <dbReference type="ARBA" id="ARBA00022441"/>
    </source>
</evidence>
<protein>
    <submittedName>
        <fullName evidence="2">Kelch repeat protein</fullName>
    </submittedName>
</protein>
<keyword evidence="1" id="KW-0880">Kelch repeat</keyword>
<dbReference type="Proteomes" id="UP000230423">
    <property type="component" value="Unassembled WGS sequence"/>
</dbReference>
<reference evidence="2 3" key="1">
    <citation type="submission" date="2015-09" db="EMBL/GenBank/DDBJ databases">
        <title>Draft genome of the parasitic nematode Teladorsagia circumcincta isolate WARC Sus (inbred).</title>
        <authorList>
            <person name="Mitreva M."/>
        </authorList>
    </citation>
    <scope>NUCLEOTIDE SEQUENCE [LARGE SCALE GENOMIC DNA]</scope>
    <source>
        <strain evidence="2 3">S</strain>
    </source>
</reference>
<dbReference type="OrthoDB" id="5861246at2759"/>
<sequence>MFRMSFEDSNTSYNVKMESILPYGVEGHCCAFHNDYIYIIGGYDGISVVDTIVRYSVSDRTSEVLPTRLSTARENHVCEIVFDRYLVVMAGWDGRQALDSVEIFEIVEEAPFLIPLEIELSLCQRRNRPASVAVNVA</sequence>
<name>A0A2G9V1B2_TELCI</name>
<dbReference type="AlphaFoldDB" id="A0A2G9V1B2"/>
<evidence type="ECO:0000313" key="2">
    <source>
        <dbReference type="EMBL" id="PIO76265.1"/>
    </source>
</evidence>
<dbReference type="EMBL" id="KZ345065">
    <property type="protein sequence ID" value="PIO76265.1"/>
    <property type="molecule type" value="Genomic_DNA"/>
</dbReference>